<organism evidence="2 3">
    <name type="scientific">Uliginosibacterium flavum</name>
    <dbReference type="NCBI Taxonomy" id="1396831"/>
    <lineage>
        <taxon>Bacteria</taxon>
        <taxon>Pseudomonadati</taxon>
        <taxon>Pseudomonadota</taxon>
        <taxon>Betaproteobacteria</taxon>
        <taxon>Rhodocyclales</taxon>
        <taxon>Zoogloeaceae</taxon>
        <taxon>Uliginosibacterium</taxon>
    </lineage>
</organism>
<feature type="domain" description="HTH cro/C1-type" evidence="1">
    <location>
        <begin position="41"/>
        <end position="85"/>
    </location>
</feature>
<dbReference type="Pfam" id="PF01381">
    <property type="entry name" value="HTH_3"/>
    <property type="match status" value="1"/>
</dbReference>
<evidence type="ECO:0000313" key="3">
    <source>
        <dbReference type="Proteomes" id="UP001549691"/>
    </source>
</evidence>
<accession>A0ABV2TQ86</accession>
<name>A0ABV2TQ86_9RHOO</name>
<comment type="caution">
    <text evidence="2">The sequence shown here is derived from an EMBL/GenBank/DDBJ whole genome shotgun (WGS) entry which is preliminary data.</text>
</comment>
<keyword evidence="3" id="KW-1185">Reference proteome</keyword>
<protein>
    <submittedName>
        <fullName evidence="2">Helix-turn-helix transcriptional regulator</fullName>
    </submittedName>
</protein>
<evidence type="ECO:0000313" key="2">
    <source>
        <dbReference type="EMBL" id="MET7016079.1"/>
    </source>
</evidence>
<sequence length="235" mass="25624">MKTSEQDFSVNSNEVPHETEASALDALGERLGLMLMGLQVSQAEIAHRLGMSSGFVSDVVRGQKKPGSEFLFGLRTHFGVSIDWLLTGEGAMLGSSGIDLDLLRTIELYLALARTAIVGRDVTAKALLILIRDDRFESAKADADIVAFLEGLSPSVDDMRTATVLYNSQTETNAPHAARSNLIAAAIAHYESQKQVDAMSVFSNKRTTHVQINIGQTIHAPMNVRKQAKKLLRKF</sequence>
<dbReference type="Proteomes" id="UP001549691">
    <property type="component" value="Unassembled WGS sequence"/>
</dbReference>
<gene>
    <name evidence="2" type="ORF">ABXR19_17980</name>
</gene>
<dbReference type="CDD" id="cd00093">
    <property type="entry name" value="HTH_XRE"/>
    <property type="match status" value="1"/>
</dbReference>
<dbReference type="SMART" id="SM00530">
    <property type="entry name" value="HTH_XRE"/>
    <property type="match status" value="1"/>
</dbReference>
<dbReference type="PROSITE" id="PS50943">
    <property type="entry name" value="HTH_CROC1"/>
    <property type="match status" value="1"/>
</dbReference>
<reference evidence="2 3" key="1">
    <citation type="submission" date="2024-07" db="EMBL/GenBank/DDBJ databases">
        <title>Uliginosibacterium flavum JJ3220;KACC:17644.</title>
        <authorList>
            <person name="Kim M.K."/>
        </authorList>
    </citation>
    <scope>NUCLEOTIDE SEQUENCE [LARGE SCALE GENOMIC DNA]</scope>
    <source>
        <strain evidence="2 3">KACC:17644</strain>
    </source>
</reference>
<dbReference type="EMBL" id="JBEWZI010000027">
    <property type="protein sequence ID" value="MET7016079.1"/>
    <property type="molecule type" value="Genomic_DNA"/>
</dbReference>
<dbReference type="InterPro" id="IPR001387">
    <property type="entry name" value="Cro/C1-type_HTH"/>
</dbReference>
<evidence type="ECO:0000259" key="1">
    <source>
        <dbReference type="PROSITE" id="PS50943"/>
    </source>
</evidence>
<dbReference type="RefSeq" id="WP_354602537.1">
    <property type="nucleotide sequence ID" value="NZ_JBEWZI010000027.1"/>
</dbReference>
<dbReference type="InterPro" id="IPR010982">
    <property type="entry name" value="Lambda_DNA-bd_dom_sf"/>
</dbReference>
<dbReference type="Gene3D" id="1.10.260.40">
    <property type="entry name" value="lambda repressor-like DNA-binding domains"/>
    <property type="match status" value="1"/>
</dbReference>
<dbReference type="SUPFAM" id="SSF47413">
    <property type="entry name" value="lambda repressor-like DNA-binding domains"/>
    <property type="match status" value="1"/>
</dbReference>
<proteinExistence type="predicted"/>